<evidence type="ECO:0008006" key="3">
    <source>
        <dbReference type="Google" id="ProtNLM"/>
    </source>
</evidence>
<name>A0AB34QNY5_BACPU</name>
<comment type="caution">
    <text evidence="1">The sequence shown here is derived from an EMBL/GenBank/DDBJ whole genome shotgun (WGS) entry which is preliminary data.</text>
</comment>
<gene>
    <name evidence="1" type="ORF">B4127_1542</name>
</gene>
<evidence type="ECO:0000313" key="2">
    <source>
        <dbReference type="Proteomes" id="UP000031978"/>
    </source>
</evidence>
<protein>
    <recommendedName>
        <fullName evidence="3">YopX protein domain-containing protein</fullName>
    </recommendedName>
</protein>
<organism evidence="1 2">
    <name type="scientific">Bacillus pumilus</name>
    <name type="common">Bacillus mesentericus</name>
    <dbReference type="NCBI Taxonomy" id="1408"/>
    <lineage>
        <taxon>Bacteria</taxon>
        <taxon>Bacillati</taxon>
        <taxon>Bacillota</taxon>
        <taxon>Bacilli</taxon>
        <taxon>Bacillales</taxon>
        <taxon>Bacillaceae</taxon>
        <taxon>Bacillus</taxon>
    </lineage>
</organism>
<dbReference type="RefSeq" id="WP_044141754.1">
    <property type="nucleotide sequence ID" value="NZ_JXCL01000040.1"/>
</dbReference>
<dbReference type="Proteomes" id="UP000031978">
    <property type="component" value="Unassembled WGS sequence"/>
</dbReference>
<reference evidence="1 2" key="1">
    <citation type="submission" date="2014-12" db="EMBL/GenBank/DDBJ databases">
        <title>Draft Genome Sequences of Five Spore-Forming Food Isolates of Bacillus pumilus.</title>
        <authorList>
            <person name="de Jong A."/>
            <person name="van Heel A.J."/>
            <person name="Montalban-Lopez M."/>
            <person name="Krawczyk A.O."/>
            <person name="Berendsen E.M."/>
            <person name="Wells-Bennik M."/>
            <person name="Kuipers O.P."/>
        </authorList>
    </citation>
    <scope>NUCLEOTIDE SEQUENCE [LARGE SCALE GENOMIC DNA]</scope>
    <source>
        <strain evidence="1 2">B4127</strain>
    </source>
</reference>
<accession>A0AB34QNY5</accession>
<dbReference type="AlphaFoldDB" id="A0AB34QNY5"/>
<sequence length="101" mass="11752">MISIANKGDILVFKDGQECMVVENKISQGSYNEKGEYHSWDDSRWILVNLATGSVVLHYRYNIRYEDGMPYIPMWGGVIKVKKKGSEEIIRLNENKIKHEF</sequence>
<dbReference type="EMBL" id="JXCL01000040">
    <property type="protein sequence ID" value="KIL12211.1"/>
    <property type="molecule type" value="Genomic_DNA"/>
</dbReference>
<proteinExistence type="predicted"/>
<evidence type="ECO:0000313" key="1">
    <source>
        <dbReference type="EMBL" id="KIL12211.1"/>
    </source>
</evidence>